<dbReference type="PANTHER" id="PTHR33223">
    <property type="entry name" value="CCHC-TYPE DOMAIN-CONTAINING PROTEIN"/>
    <property type="match status" value="1"/>
</dbReference>
<sequence>MHSSGFGPFERVQSAKVRHFNETRNPLAHLKAYCDQLVGVGKNEALLMRLFSRSLHGEALEWFTSQELKQWTSWNALAKDFNERFGHNIEAAPDRYYLEKIKQKSTENYREYALRWRKEAARVQPPMYEHEITEIFIQTQKLEYYERVLCIVGQKFVEIVKVGKALKDGFKSEKVANLIALQANDKATRIRDMGMSKGKVEEVSVVTATHMQLAPQRKYQNHNVNQKKFSHPNFRKSPKVFILLRESQTQLYKRLRTMDMLHPIEGRPANPLRKFYRTDHRCAYHSGAIGHNTENCATLKHKIQNMINNNLINIKETI</sequence>
<protein>
    <recommendedName>
        <fullName evidence="1">Retrotransposon gag domain-containing protein</fullName>
    </recommendedName>
</protein>
<gene>
    <name evidence="2" type="ORF">RDI58_007551</name>
</gene>
<dbReference type="EMBL" id="JBANQN010000003">
    <property type="protein sequence ID" value="KAK6794098.1"/>
    <property type="molecule type" value="Genomic_DNA"/>
</dbReference>
<evidence type="ECO:0000259" key="1">
    <source>
        <dbReference type="Pfam" id="PF03732"/>
    </source>
</evidence>
<name>A0AAN8YM93_SOLBU</name>
<dbReference type="Proteomes" id="UP001371456">
    <property type="component" value="Unassembled WGS sequence"/>
</dbReference>
<evidence type="ECO:0000313" key="2">
    <source>
        <dbReference type="EMBL" id="KAK6794098.1"/>
    </source>
</evidence>
<proteinExistence type="predicted"/>
<dbReference type="AlphaFoldDB" id="A0AAN8YM93"/>
<accession>A0AAN8YM93</accession>
<feature type="domain" description="Retrotransposon gag" evidence="1">
    <location>
        <begin position="49"/>
        <end position="137"/>
    </location>
</feature>
<dbReference type="PANTHER" id="PTHR33223:SF8">
    <property type="entry name" value="OS04G0172440 PROTEIN"/>
    <property type="match status" value="1"/>
</dbReference>
<organism evidence="2 3">
    <name type="scientific">Solanum bulbocastanum</name>
    <name type="common">Wild potato</name>
    <dbReference type="NCBI Taxonomy" id="147425"/>
    <lineage>
        <taxon>Eukaryota</taxon>
        <taxon>Viridiplantae</taxon>
        <taxon>Streptophyta</taxon>
        <taxon>Embryophyta</taxon>
        <taxon>Tracheophyta</taxon>
        <taxon>Spermatophyta</taxon>
        <taxon>Magnoliopsida</taxon>
        <taxon>eudicotyledons</taxon>
        <taxon>Gunneridae</taxon>
        <taxon>Pentapetalae</taxon>
        <taxon>asterids</taxon>
        <taxon>lamiids</taxon>
        <taxon>Solanales</taxon>
        <taxon>Solanaceae</taxon>
        <taxon>Solanoideae</taxon>
        <taxon>Solaneae</taxon>
        <taxon>Solanum</taxon>
    </lineage>
</organism>
<dbReference type="InterPro" id="IPR005162">
    <property type="entry name" value="Retrotrans_gag_dom"/>
</dbReference>
<comment type="caution">
    <text evidence="2">The sequence shown here is derived from an EMBL/GenBank/DDBJ whole genome shotgun (WGS) entry which is preliminary data.</text>
</comment>
<dbReference type="Pfam" id="PF03732">
    <property type="entry name" value="Retrotrans_gag"/>
    <property type="match status" value="1"/>
</dbReference>
<reference evidence="2 3" key="1">
    <citation type="submission" date="2024-02" db="EMBL/GenBank/DDBJ databases">
        <title>de novo genome assembly of Solanum bulbocastanum strain 11H21.</title>
        <authorList>
            <person name="Hosaka A.J."/>
        </authorList>
    </citation>
    <scope>NUCLEOTIDE SEQUENCE [LARGE SCALE GENOMIC DNA]</scope>
    <source>
        <tissue evidence="2">Young leaves</tissue>
    </source>
</reference>
<keyword evidence="3" id="KW-1185">Reference proteome</keyword>
<evidence type="ECO:0000313" key="3">
    <source>
        <dbReference type="Proteomes" id="UP001371456"/>
    </source>
</evidence>